<dbReference type="InterPro" id="IPR007378">
    <property type="entry name" value="Tic22-like"/>
</dbReference>
<gene>
    <name evidence="4" type="ORF">BVRB_3g065260</name>
</gene>
<accession>A0A0J8CM03</accession>
<dbReference type="GO" id="GO:0009507">
    <property type="term" value="C:chloroplast"/>
    <property type="evidence" value="ECO:0007669"/>
    <property type="project" value="UniProtKB-SubCell"/>
</dbReference>
<organism evidence="4 5">
    <name type="scientific">Beta vulgaris subsp. vulgaris</name>
    <name type="common">Beet</name>
    <dbReference type="NCBI Taxonomy" id="3555"/>
    <lineage>
        <taxon>Eukaryota</taxon>
        <taxon>Viridiplantae</taxon>
        <taxon>Streptophyta</taxon>
        <taxon>Embryophyta</taxon>
        <taxon>Tracheophyta</taxon>
        <taxon>Spermatophyta</taxon>
        <taxon>Magnoliopsida</taxon>
        <taxon>eudicotyledons</taxon>
        <taxon>Gunneridae</taxon>
        <taxon>Pentapetalae</taxon>
        <taxon>Caryophyllales</taxon>
        <taxon>Chenopodiaceae</taxon>
        <taxon>Betoideae</taxon>
        <taxon>Beta</taxon>
    </lineage>
</organism>
<dbReference type="AlphaFoldDB" id="A0A0J8CM03"/>
<dbReference type="EMBL" id="KQ090066">
    <property type="protein sequence ID" value="KMT14800.1"/>
    <property type="molecule type" value="Genomic_DNA"/>
</dbReference>
<dbReference type="PANTHER" id="PTHR33926">
    <property type="entry name" value="PROTEIN TIC 22, CHLOROPLASTIC"/>
    <property type="match status" value="1"/>
</dbReference>
<dbReference type="Gramene" id="KMT14800">
    <property type="protein sequence ID" value="KMT14800"/>
    <property type="gene ID" value="BVRB_3g065260"/>
</dbReference>
<evidence type="ECO:0008006" key="6">
    <source>
        <dbReference type="Google" id="ProtNLM"/>
    </source>
</evidence>
<comment type="subcellular location">
    <subcellularLocation>
        <location evidence="1">Plastid</location>
        <location evidence="1">Chloroplast</location>
    </subcellularLocation>
</comment>
<dbReference type="Proteomes" id="UP000035740">
    <property type="component" value="Chromosome 3"/>
</dbReference>
<evidence type="ECO:0000256" key="2">
    <source>
        <dbReference type="ARBA" id="ARBA00022528"/>
    </source>
</evidence>
<name>A0A0J8CM03_BETVV</name>
<keyword evidence="5" id="KW-1185">Reference proteome</keyword>
<dbReference type="Pfam" id="PF04278">
    <property type="entry name" value="Tic22"/>
    <property type="match status" value="1"/>
</dbReference>
<dbReference type="eggNOG" id="ENOG502QV72">
    <property type="taxonomic scope" value="Eukaryota"/>
</dbReference>
<protein>
    <recommendedName>
        <fullName evidence="6">Protein TIC 22-like, chloroplastic</fullName>
    </recommendedName>
</protein>
<evidence type="ECO:0000313" key="5">
    <source>
        <dbReference type="Proteomes" id="UP000035740"/>
    </source>
</evidence>
<evidence type="ECO:0000256" key="1">
    <source>
        <dbReference type="ARBA" id="ARBA00004229"/>
    </source>
</evidence>
<dbReference type="OMA" id="MGDIQVS"/>
<evidence type="ECO:0000313" key="4">
    <source>
        <dbReference type="EMBL" id="KMT14800.1"/>
    </source>
</evidence>
<dbReference type="KEGG" id="bvg:104889762"/>
<dbReference type="OrthoDB" id="196308at2759"/>
<reference evidence="4 5" key="1">
    <citation type="journal article" date="2014" name="Nature">
        <title>The genome of the recently domesticated crop plant sugar beet (Beta vulgaris).</title>
        <authorList>
            <person name="Dohm J.C."/>
            <person name="Minoche A.E."/>
            <person name="Holtgrawe D."/>
            <person name="Capella-Gutierrez S."/>
            <person name="Zakrzewski F."/>
            <person name="Tafer H."/>
            <person name="Rupp O."/>
            <person name="Sorensen T.R."/>
            <person name="Stracke R."/>
            <person name="Reinhardt R."/>
            <person name="Goesmann A."/>
            <person name="Kraft T."/>
            <person name="Schulz B."/>
            <person name="Stadler P.F."/>
            <person name="Schmidt T."/>
            <person name="Gabaldon T."/>
            <person name="Lehrach H."/>
            <person name="Weisshaar B."/>
            <person name="Himmelbauer H."/>
        </authorList>
    </citation>
    <scope>NUCLEOTIDE SEQUENCE [LARGE SCALE GENOMIC DNA]</scope>
    <source>
        <tissue evidence="4">Taproot</tissue>
    </source>
</reference>
<dbReference type="PANTHER" id="PTHR33926:SF1">
    <property type="entry name" value="PROTEIN TIC 22-LIKE, CHLOROPLASTIC"/>
    <property type="match status" value="1"/>
</dbReference>
<keyword evidence="3" id="KW-0934">Plastid</keyword>
<keyword evidence="2" id="KW-0150">Chloroplast</keyword>
<sequence>MMNFATSSNNEQSPLSSSSPFLPNSHFQQVLTTCSSFLHNFSSSFTNHLNTHLSNFASTSSSPFKSHAFARIPPLTVNPIKMEQQQQQCGMSNEAIEERLAGVPVYALTNSNEEFVLISGKNSKKSLALFCLKKEDADILLDQLRLMDPDMRRGSSVVPVALNKVFQLKVNGVAFRLLPEASEVKNALKVLEKSGDSEDELLGVPIFQSRSLILSSNNRRYRPVFFRKEDLEKSLYRASKQQGRLNPAFRQGAIEVAVLEDIIKGMKDDSTQKWDDVVFIPPGFDVSTDPSQSREYPAK</sequence>
<evidence type="ECO:0000256" key="3">
    <source>
        <dbReference type="ARBA" id="ARBA00022640"/>
    </source>
</evidence>
<dbReference type="Gene3D" id="3.40.1350.100">
    <property type="match status" value="2"/>
</dbReference>
<proteinExistence type="predicted"/>
<dbReference type="GO" id="GO:0015031">
    <property type="term" value="P:protein transport"/>
    <property type="evidence" value="ECO:0007669"/>
    <property type="project" value="InterPro"/>
</dbReference>